<dbReference type="Proteomes" id="UP000709295">
    <property type="component" value="Unassembled WGS sequence"/>
</dbReference>
<name>A0A8J5JB60_9STRA</name>
<protein>
    <submittedName>
        <fullName evidence="2">Uncharacterized protein</fullName>
    </submittedName>
</protein>
<evidence type="ECO:0000256" key="1">
    <source>
        <dbReference type="SAM" id="MobiDB-lite"/>
    </source>
</evidence>
<organism evidence="2 3">
    <name type="scientific">Phytophthora aleatoria</name>
    <dbReference type="NCBI Taxonomy" id="2496075"/>
    <lineage>
        <taxon>Eukaryota</taxon>
        <taxon>Sar</taxon>
        <taxon>Stramenopiles</taxon>
        <taxon>Oomycota</taxon>
        <taxon>Peronosporomycetes</taxon>
        <taxon>Peronosporales</taxon>
        <taxon>Peronosporaceae</taxon>
        <taxon>Phytophthora</taxon>
    </lineage>
</organism>
<evidence type="ECO:0000313" key="2">
    <source>
        <dbReference type="EMBL" id="KAG6975667.1"/>
    </source>
</evidence>
<comment type="caution">
    <text evidence="2">The sequence shown here is derived from an EMBL/GenBank/DDBJ whole genome shotgun (WGS) entry which is preliminary data.</text>
</comment>
<dbReference type="EMBL" id="JAENGY010000054">
    <property type="protein sequence ID" value="KAG6975667.1"/>
    <property type="molecule type" value="Genomic_DNA"/>
</dbReference>
<evidence type="ECO:0000313" key="3">
    <source>
        <dbReference type="Proteomes" id="UP000709295"/>
    </source>
</evidence>
<dbReference type="AlphaFoldDB" id="A0A8J5JB60"/>
<accession>A0A8J5JB60</accession>
<reference evidence="2" key="1">
    <citation type="submission" date="2021-01" db="EMBL/GenBank/DDBJ databases">
        <title>Phytophthora aleatoria, a newly-described species from Pinus radiata is distinct from Phytophthora cactorum isolates based on comparative genomics.</title>
        <authorList>
            <person name="Mcdougal R."/>
            <person name="Panda P."/>
            <person name="Williams N."/>
            <person name="Studholme D.J."/>
        </authorList>
    </citation>
    <scope>NUCLEOTIDE SEQUENCE</scope>
    <source>
        <strain evidence="2">NZFS 4037</strain>
    </source>
</reference>
<feature type="compositionally biased region" description="Polar residues" evidence="1">
    <location>
        <begin position="8"/>
        <end position="22"/>
    </location>
</feature>
<keyword evidence="3" id="KW-1185">Reference proteome</keyword>
<sequence length="67" mass="7323">MGRGLRCCSSQVHSRAGRSSTVDAAGNKLGDWHQSRTVVPNRIPTLSFYHPFGSNQFNGTKVDTMLS</sequence>
<proteinExistence type="predicted"/>
<feature type="region of interest" description="Disordered" evidence="1">
    <location>
        <begin position="1"/>
        <end position="28"/>
    </location>
</feature>
<gene>
    <name evidence="2" type="ORF">JG688_00002148</name>
</gene>